<dbReference type="Proteomes" id="UP001221150">
    <property type="component" value="Unassembled WGS sequence"/>
</dbReference>
<evidence type="ECO:0000313" key="1">
    <source>
        <dbReference type="EMBL" id="MDF3299380.1"/>
    </source>
</evidence>
<dbReference type="RefSeq" id="WP_276108936.1">
    <property type="nucleotide sequence ID" value="NZ_JARJBB010000005.1"/>
</dbReference>
<evidence type="ECO:0000313" key="2">
    <source>
        <dbReference type="Proteomes" id="UP001221150"/>
    </source>
</evidence>
<proteinExistence type="predicted"/>
<dbReference type="EMBL" id="JARJBB010000005">
    <property type="protein sequence ID" value="MDF3299380.1"/>
    <property type="molecule type" value="Genomic_DNA"/>
</dbReference>
<name>A0ABT6A428_9ACTN</name>
<accession>A0ABT6A428</accession>
<sequence>MTHFSIDYTHAIDWMLVDTVLLDEILPYEDGGCVHEIALTDASITVRCEDLKAGLPEQWDSALNARLVIDACDVASSGVDGDMAAYARSLRAGGVPVPEVVRKRVITSGENRGKRPSVALPSTACSQRALTAASEPRRLSEPQGQLIVLSACIRCTPRYGSAPAVAAPCRCGRREGLWPG</sequence>
<protein>
    <submittedName>
        <fullName evidence="1">Uncharacterized protein</fullName>
    </submittedName>
</protein>
<keyword evidence="2" id="KW-1185">Reference proteome</keyword>
<comment type="caution">
    <text evidence="1">The sequence shown here is derived from an EMBL/GenBank/DDBJ whole genome shotgun (WGS) entry which is preliminary data.</text>
</comment>
<reference evidence="1 2" key="1">
    <citation type="submission" date="2023-03" db="EMBL/GenBank/DDBJ databases">
        <title>Draft genome sequence of Streptomyces sp. K1PA1 isolated from peat swamp forest in Thailand.</title>
        <authorList>
            <person name="Klaysubun C."/>
            <person name="Duangmal K."/>
        </authorList>
    </citation>
    <scope>NUCLEOTIDE SEQUENCE [LARGE SCALE GENOMIC DNA]</scope>
    <source>
        <strain evidence="1 2">K1PA1</strain>
    </source>
</reference>
<organism evidence="1 2">
    <name type="scientific">Streptomyces tropicalis</name>
    <dbReference type="NCBI Taxonomy" id="3034234"/>
    <lineage>
        <taxon>Bacteria</taxon>
        <taxon>Bacillati</taxon>
        <taxon>Actinomycetota</taxon>
        <taxon>Actinomycetes</taxon>
        <taxon>Kitasatosporales</taxon>
        <taxon>Streptomycetaceae</taxon>
        <taxon>Streptomyces</taxon>
    </lineage>
</organism>
<gene>
    <name evidence="1" type="ORF">P3H78_12175</name>
</gene>